<protein>
    <recommendedName>
        <fullName evidence="3">proton-translocating NAD(P)(+) transhydrogenase</fullName>
        <ecNumber evidence="3">7.1.1.1</ecNumber>
    </recommendedName>
</protein>
<comment type="function">
    <text evidence="1">The transhydrogenation between NADH and NADP is coupled to respiration and ATP hydrolysis and functions as a proton pump across the membrane.</text>
</comment>
<feature type="domain" description="NAD(P) transhydrogenase alpha subunit C-terminal" evidence="15">
    <location>
        <begin position="9"/>
        <end position="91"/>
    </location>
</feature>
<reference evidence="17" key="1">
    <citation type="journal article" date="2019" name="Int. J. Syst. Evol. Microbiol.">
        <title>The Global Catalogue of Microorganisms (GCM) 10K type strain sequencing project: providing services to taxonomists for standard genome sequencing and annotation.</title>
        <authorList>
            <consortium name="The Broad Institute Genomics Platform"/>
            <consortium name="The Broad Institute Genome Sequencing Center for Infectious Disease"/>
            <person name="Wu L."/>
            <person name="Ma J."/>
        </authorList>
    </citation>
    <scope>NUCLEOTIDE SEQUENCE [LARGE SCALE GENOMIC DNA]</scope>
    <source>
        <strain evidence="17">NBRC 106348</strain>
    </source>
</reference>
<dbReference type="InterPro" id="IPR024605">
    <property type="entry name" value="NADP_transhyd_a_C"/>
</dbReference>
<keyword evidence="7" id="KW-0521">NADP</keyword>
<feature type="region of interest" description="Disordered" evidence="13">
    <location>
        <begin position="93"/>
        <end position="198"/>
    </location>
</feature>
<evidence type="ECO:0000256" key="3">
    <source>
        <dbReference type="ARBA" id="ARBA00012943"/>
    </source>
</evidence>
<keyword evidence="4" id="KW-1003">Cell membrane</keyword>
<keyword evidence="17" id="KW-1185">Reference proteome</keyword>
<gene>
    <name evidence="16" type="ORF">GCM10025864_16530</name>
</gene>
<dbReference type="RefSeq" id="WP_348525178.1">
    <property type="nucleotide sequence ID" value="NZ_BSUK01000001.1"/>
</dbReference>
<accession>A0ABQ6I1S1</accession>
<feature type="transmembrane region" description="Helical" evidence="14">
    <location>
        <begin position="36"/>
        <end position="56"/>
    </location>
</feature>
<sequence length="198" mass="19511">MTPELASSISIFVLALLVGFEVISKIPTTLHTPMMSGANSIHGVVLVGAILVAGLAGDPLGYVLAFLAAAFAAMNVVGGYVVTDRMLGMFRGRPSPSANPTSPSANGASPSTDADADASRTRREAQRVDPAPTTADAGASRTPEAAGRAGAAPDDAKGVAGLAGAERGTSEADGSPSTSGAAPARPAAAAPDQNGSDR</sequence>
<dbReference type="PANTHER" id="PTHR10160">
    <property type="entry name" value="NAD(P) TRANSHYDROGENASE"/>
    <property type="match status" value="1"/>
</dbReference>
<dbReference type="Pfam" id="PF12769">
    <property type="entry name" value="PNTB_4TM"/>
    <property type="match status" value="1"/>
</dbReference>
<keyword evidence="8" id="KW-1278">Translocase</keyword>
<feature type="transmembrane region" description="Helical" evidence="14">
    <location>
        <begin position="6"/>
        <end position="24"/>
    </location>
</feature>
<dbReference type="PANTHER" id="PTHR10160:SF19">
    <property type="entry name" value="PROTON-TRANSLOCATING NAD(P)(+) TRANSHYDROGENASE"/>
    <property type="match status" value="1"/>
</dbReference>
<evidence type="ECO:0000256" key="2">
    <source>
        <dbReference type="ARBA" id="ARBA00004429"/>
    </source>
</evidence>
<feature type="transmembrane region" description="Helical" evidence="14">
    <location>
        <begin position="62"/>
        <end position="83"/>
    </location>
</feature>
<evidence type="ECO:0000256" key="5">
    <source>
        <dbReference type="ARBA" id="ARBA00022519"/>
    </source>
</evidence>
<evidence type="ECO:0000256" key="7">
    <source>
        <dbReference type="ARBA" id="ARBA00022857"/>
    </source>
</evidence>
<keyword evidence="6 14" id="KW-0812">Transmembrane</keyword>
<keyword evidence="11 14" id="KW-0472">Membrane</keyword>
<evidence type="ECO:0000259" key="15">
    <source>
        <dbReference type="Pfam" id="PF12769"/>
    </source>
</evidence>
<dbReference type="EC" id="7.1.1.1" evidence="3"/>
<evidence type="ECO:0000256" key="6">
    <source>
        <dbReference type="ARBA" id="ARBA00022692"/>
    </source>
</evidence>
<evidence type="ECO:0000256" key="12">
    <source>
        <dbReference type="ARBA" id="ARBA00048202"/>
    </source>
</evidence>
<evidence type="ECO:0000256" key="1">
    <source>
        <dbReference type="ARBA" id="ARBA00003943"/>
    </source>
</evidence>
<dbReference type="EMBL" id="BSUK01000001">
    <property type="protein sequence ID" value="GMA23894.1"/>
    <property type="molecule type" value="Genomic_DNA"/>
</dbReference>
<proteinExistence type="predicted"/>
<evidence type="ECO:0000313" key="17">
    <source>
        <dbReference type="Proteomes" id="UP001157091"/>
    </source>
</evidence>
<evidence type="ECO:0000256" key="8">
    <source>
        <dbReference type="ARBA" id="ARBA00022967"/>
    </source>
</evidence>
<evidence type="ECO:0000256" key="4">
    <source>
        <dbReference type="ARBA" id="ARBA00022475"/>
    </source>
</evidence>
<evidence type="ECO:0000256" key="9">
    <source>
        <dbReference type="ARBA" id="ARBA00022989"/>
    </source>
</evidence>
<feature type="compositionally biased region" description="Low complexity" evidence="13">
    <location>
        <begin position="94"/>
        <end position="113"/>
    </location>
</feature>
<keyword evidence="5" id="KW-0997">Cell inner membrane</keyword>
<name>A0ABQ6I1S1_9MICO</name>
<evidence type="ECO:0000256" key="10">
    <source>
        <dbReference type="ARBA" id="ARBA00023027"/>
    </source>
</evidence>
<organism evidence="16 17">
    <name type="scientific">Luteimicrobium album</name>
    <dbReference type="NCBI Taxonomy" id="1054550"/>
    <lineage>
        <taxon>Bacteria</taxon>
        <taxon>Bacillati</taxon>
        <taxon>Actinomycetota</taxon>
        <taxon>Actinomycetes</taxon>
        <taxon>Micrococcales</taxon>
        <taxon>Luteimicrobium</taxon>
    </lineage>
</organism>
<evidence type="ECO:0000256" key="13">
    <source>
        <dbReference type="SAM" id="MobiDB-lite"/>
    </source>
</evidence>
<dbReference type="Proteomes" id="UP001157091">
    <property type="component" value="Unassembled WGS sequence"/>
</dbReference>
<comment type="caution">
    <text evidence="16">The sequence shown here is derived from an EMBL/GenBank/DDBJ whole genome shotgun (WGS) entry which is preliminary data.</text>
</comment>
<keyword evidence="9 14" id="KW-1133">Transmembrane helix</keyword>
<comment type="subcellular location">
    <subcellularLocation>
        <location evidence="2">Cell inner membrane</location>
        <topology evidence="2">Multi-pass membrane protein</topology>
    </subcellularLocation>
</comment>
<feature type="compositionally biased region" description="Basic and acidic residues" evidence="13">
    <location>
        <begin position="117"/>
        <end position="127"/>
    </location>
</feature>
<evidence type="ECO:0000313" key="16">
    <source>
        <dbReference type="EMBL" id="GMA23894.1"/>
    </source>
</evidence>
<keyword evidence="10" id="KW-0520">NAD</keyword>
<feature type="compositionally biased region" description="Low complexity" evidence="13">
    <location>
        <begin position="181"/>
        <end position="191"/>
    </location>
</feature>
<evidence type="ECO:0000256" key="11">
    <source>
        <dbReference type="ARBA" id="ARBA00023136"/>
    </source>
</evidence>
<comment type="catalytic activity">
    <reaction evidence="12">
        <text>NAD(+) + NADPH + H(+)(in) = NADH + NADP(+) + H(+)(out)</text>
        <dbReference type="Rhea" id="RHEA:47992"/>
        <dbReference type="ChEBI" id="CHEBI:15378"/>
        <dbReference type="ChEBI" id="CHEBI:57540"/>
        <dbReference type="ChEBI" id="CHEBI:57783"/>
        <dbReference type="ChEBI" id="CHEBI:57945"/>
        <dbReference type="ChEBI" id="CHEBI:58349"/>
        <dbReference type="EC" id="7.1.1.1"/>
    </reaction>
</comment>
<evidence type="ECO:0000256" key="14">
    <source>
        <dbReference type="SAM" id="Phobius"/>
    </source>
</evidence>